<dbReference type="EMBL" id="UFQT01000399">
    <property type="protein sequence ID" value="SSX24006.1"/>
    <property type="molecule type" value="Genomic_DNA"/>
</dbReference>
<dbReference type="SUPFAM" id="SSF52518">
    <property type="entry name" value="Thiamin diphosphate-binding fold (THDP-binding)"/>
    <property type="match status" value="1"/>
</dbReference>
<dbReference type="FunFam" id="3.40.50.970:FF:000013">
    <property type="entry name" value="Pyruvate dehydrogenase E1 component subunit alpha"/>
    <property type="match status" value="1"/>
</dbReference>
<gene>
    <name evidence="7" type="primary">CSON009925</name>
</gene>
<dbReference type="GO" id="GO:0006086">
    <property type="term" value="P:pyruvate decarboxylation to acetyl-CoA"/>
    <property type="evidence" value="ECO:0007669"/>
    <property type="project" value="TreeGrafter"/>
</dbReference>
<sequence>MFKKVLSDFSVVSKAVNNPFKLHKFDQGPSESVTITRDEALDYYRKMQTIRRLETSAGNLYKEKIVRGFCHLYSGQEACAVGMKAAMRPQDNIISAYRVHGWTYLMGVPVAGVLSELTGRRGGCARGKGGSMHMYAPNFYGGNGIVPLGAGVALACKYKGNNGVCLSLYGDGASNQGQVFEAYNMAYLMKLPCIFVCENNNYGMGTSASRSSSNTDYYTRGDALPGLWVDGMDIMAVKSATEFAINYVLEHGAIVMETNTYRYSGHSMSDPGTSYRTRDEIQEVRQTRDPITQFKEKIIEAGLATADELKKMDGEIKKEVDAATVAAKTDKEVEMMELTSDIYAAPIEPLIRGVDPTKTFKHNSLNRAVNLK</sequence>
<comment type="cofactor">
    <cofactor evidence="1">
        <name>thiamine diphosphate</name>
        <dbReference type="ChEBI" id="CHEBI:58937"/>
    </cofactor>
</comment>
<organism evidence="7">
    <name type="scientific">Culicoides sonorensis</name>
    <name type="common">Biting midge</name>
    <dbReference type="NCBI Taxonomy" id="179676"/>
    <lineage>
        <taxon>Eukaryota</taxon>
        <taxon>Metazoa</taxon>
        <taxon>Ecdysozoa</taxon>
        <taxon>Arthropoda</taxon>
        <taxon>Hexapoda</taxon>
        <taxon>Insecta</taxon>
        <taxon>Pterygota</taxon>
        <taxon>Neoptera</taxon>
        <taxon>Endopterygota</taxon>
        <taxon>Diptera</taxon>
        <taxon>Nematocera</taxon>
        <taxon>Chironomoidea</taxon>
        <taxon>Ceratopogonidae</taxon>
        <taxon>Ceratopogoninae</taxon>
        <taxon>Culicoides</taxon>
        <taxon>Monoculicoides</taxon>
    </lineage>
</organism>
<evidence type="ECO:0000256" key="3">
    <source>
        <dbReference type="ARBA" id="ARBA00022946"/>
    </source>
</evidence>
<dbReference type="GO" id="GO:0004739">
    <property type="term" value="F:pyruvate dehydrogenase (acetyl-transferring) activity"/>
    <property type="evidence" value="ECO:0007669"/>
    <property type="project" value="UniProtKB-EC"/>
</dbReference>
<accession>A0A336M104</accession>
<dbReference type="PANTHER" id="PTHR11516">
    <property type="entry name" value="PYRUVATE DEHYDROGENASE E1 COMPONENT, ALPHA SUBUNIT BACTERIAL AND ORGANELLAR"/>
    <property type="match status" value="1"/>
</dbReference>
<dbReference type="CDD" id="cd02000">
    <property type="entry name" value="TPP_E1_PDC_ADC_BCADC"/>
    <property type="match status" value="1"/>
</dbReference>
<evidence type="ECO:0000256" key="4">
    <source>
        <dbReference type="ARBA" id="ARBA00023002"/>
    </source>
</evidence>
<dbReference type="Gene3D" id="3.40.50.970">
    <property type="match status" value="1"/>
</dbReference>
<dbReference type="EC" id="1.2.4.1" evidence="2"/>
<feature type="domain" description="Dehydrogenase E1 component" evidence="6">
    <location>
        <begin position="45"/>
        <end position="334"/>
    </location>
</feature>
<dbReference type="AlphaFoldDB" id="A0A336M104"/>
<evidence type="ECO:0000256" key="2">
    <source>
        <dbReference type="ARBA" id="ARBA00012281"/>
    </source>
</evidence>
<evidence type="ECO:0000259" key="6">
    <source>
        <dbReference type="Pfam" id="PF00676"/>
    </source>
</evidence>
<dbReference type="Pfam" id="PF00676">
    <property type="entry name" value="E1_dh"/>
    <property type="match status" value="1"/>
</dbReference>
<dbReference type="InterPro" id="IPR001017">
    <property type="entry name" value="DH_E1"/>
</dbReference>
<dbReference type="PANTHER" id="PTHR11516:SF60">
    <property type="entry name" value="PYRUVATE DEHYDROGENASE E1 COMPONENT SUBUNIT ALPHA"/>
    <property type="match status" value="1"/>
</dbReference>
<name>A0A336M104_CULSO</name>
<dbReference type="InterPro" id="IPR029061">
    <property type="entry name" value="THDP-binding"/>
</dbReference>
<evidence type="ECO:0000313" key="7">
    <source>
        <dbReference type="EMBL" id="SSX24006.1"/>
    </source>
</evidence>
<dbReference type="InterPro" id="IPR050642">
    <property type="entry name" value="PDH_E1_Alpha_Subunit"/>
</dbReference>
<keyword evidence="4" id="KW-0560">Oxidoreductase</keyword>
<keyword evidence="3" id="KW-0809">Transit peptide</keyword>
<dbReference type="VEuPathDB" id="VectorBase:CSON009925"/>
<dbReference type="OMA" id="SKRDPIM"/>
<keyword evidence="5" id="KW-0786">Thiamine pyrophosphate</keyword>
<protein>
    <recommendedName>
        <fullName evidence="2">pyruvate dehydrogenase (acetyl-transferring)</fullName>
        <ecNumber evidence="2">1.2.4.1</ecNumber>
    </recommendedName>
</protein>
<proteinExistence type="predicted"/>
<evidence type="ECO:0000256" key="5">
    <source>
        <dbReference type="ARBA" id="ARBA00023052"/>
    </source>
</evidence>
<reference evidence="7" key="1">
    <citation type="submission" date="2018-07" db="EMBL/GenBank/DDBJ databases">
        <authorList>
            <person name="Quirk P.G."/>
            <person name="Krulwich T.A."/>
        </authorList>
    </citation>
    <scope>NUCLEOTIDE SEQUENCE</scope>
</reference>
<evidence type="ECO:0000256" key="1">
    <source>
        <dbReference type="ARBA" id="ARBA00001964"/>
    </source>
</evidence>